<dbReference type="PANTHER" id="PTHR28631">
    <property type="entry name" value="UPF0692 PROTEIN C19ORF54"/>
    <property type="match status" value="1"/>
</dbReference>
<evidence type="ECO:0000313" key="8">
    <source>
        <dbReference type="EMBL" id="CAD7285026.1"/>
    </source>
</evidence>
<keyword evidence="2" id="KW-0645">Protease</keyword>
<gene>
    <name evidence="8" type="ORF">NMOB1V02_LOCUS12628</name>
</gene>
<reference evidence="8" key="1">
    <citation type="submission" date="2020-11" db="EMBL/GenBank/DDBJ databases">
        <authorList>
            <person name="Tran Van P."/>
        </authorList>
    </citation>
    <scope>NUCLEOTIDE SEQUENCE</scope>
</reference>
<dbReference type="GO" id="GO:0004177">
    <property type="term" value="F:aminopeptidase activity"/>
    <property type="evidence" value="ECO:0007669"/>
    <property type="project" value="UniProtKB-KW"/>
</dbReference>
<accession>A0A7R9C2L9</accession>
<dbReference type="OrthoDB" id="198816at2759"/>
<evidence type="ECO:0000313" key="9">
    <source>
        <dbReference type="Proteomes" id="UP000678499"/>
    </source>
</evidence>
<keyword evidence="1" id="KW-0031">Aminopeptidase</keyword>
<evidence type="ECO:0000256" key="2">
    <source>
        <dbReference type="ARBA" id="ARBA00022670"/>
    </source>
</evidence>
<dbReference type="EMBL" id="CAJPEX010011131">
    <property type="protein sequence ID" value="CAG0925178.1"/>
    <property type="molecule type" value="Genomic_DNA"/>
</dbReference>
<proteinExistence type="inferred from homology"/>
<dbReference type="AlphaFoldDB" id="A0A7R9C2L9"/>
<keyword evidence="9" id="KW-1185">Reference proteome</keyword>
<sequence length="136" mass="15523">MIPGSSDVVHHQPERTWLLALHGKSCHVQVWQYADFLESNLNLSEISPEKADYCVPDGGIEEGLKEGGNSPAWTTWTEDFYSIRKKGVHLLDILRKQASSMDPLDRRYTLHQEEWGSSFAARTSYNLLHVLAFYCV</sequence>
<organism evidence="8">
    <name type="scientific">Notodromas monacha</name>
    <dbReference type="NCBI Taxonomy" id="399045"/>
    <lineage>
        <taxon>Eukaryota</taxon>
        <taxon>Metazoa</taxon>
        <taxon>Ecdysozoa</taxon>
        <taxon>Arthropoda</taxon>
        <taxon>Crustacea</taxon>
        <taxon>Oligostraca</taxon>
        <taxon>Ostracoda</taxon>
        <taxon>Podocopa</taxon>
        <taxon>Podocopida</taxon>
        <taxon>Cypridocopina</taxon>
        <taxon>Cypridoidea</taxon>
        <taxon>Cyprididae</taxon>
        <taxon>Notodromas</taxon>
    </lineage>
</organism>
<protein>
    <recommendedName>
        <fullName evidence="5">Actin maturation protease</fullName>
    </recommendedName>
    <alternativeName>
        <fullName evidence="6">Actin aminopeptidase ACTMAP</fullName>
    </alternativeName>
</protein>
<comment type="similarity">
    <text evidence="4">Belongs to the ACTMAP family.</text>
</comment>
<dbReference type="EMBL" id="OA893168">
    <property type="protein sequence ID" value="CAD7285026.1"/>
    <property type="molecule type" value="Genomic_DNA"/>
</dbReference>
<evidence type="ECO:0000256" key="5">
    <source>
        <dbReference type="ARBA" id="ARBA00034848"/>
    </source>
</evidence>
<evidence type="ECO:0000256" key="1">
    <source>
        <dbReference type="ARBA" id="ARBA00022438"/>
    </source>
</evidence>
<comment type="catalytic activity">
    <reaction evidence="7">
        <text>N-terminal N(alpha)-acetyl-L-cysteinyl-L-aspartyl-[protein] + H2O = N-terminal L-aspartyl-[protein] + N-acetyl-L-cysteine</text>
        <dbReference type="Rhea" id="RHEA:74579"/>
        <dbReference type="Rhea" id="RHEA-COMP:12669"/>
        <dbReference type="Rhea" id="RHEA-COMP:18395"/>
        <dbReference type="ChEBI" id="CHEBI:15377"/>
        <dbReference type="ChEBI" id="CHEBI:64720"/>
        <dbReference type="ChEBI" id="CHEBI:78236"/>
        <dbReference type="ChEBI" id="CHEBI:193599"/>
    </reaction>
    <physiologicalReaction direction="left-to-right" evidence="7">
        <dbReference type="Rhea" id="RHEA:74580"/>
    </physiologicalReaction>
</comment>
<keyword evidence="3" id="KW-0378">Hydrolase</keyword>
<evidence type="ECO:0000256" key="4">
    <source>
        <dbReference type="ARBA" id="ARBA00034725"/>
    </source>
</evidence>
<evidence type="ECO:0000256" key="3">
    <source>
        <dbReference type="ARBA" id="ARBA00022801"/>
    </source>
</evidence>
<name>A0A7R9C2L9_9CRUS</name>
<evidence type="ECO:0000256" key="7">
    <source>
        <dbReference type="ARBA" id="ARBA00049041"/>
    </source>
</evidence>
<evidence type="ECO:0000256" key="6">
    <source>
        <dbReference type="ARBA" id="ARBA00034908"/>
    </source>
</evidence>
<dbReference type="GO" id="GO:0006508">
    <property type="term" value="P:proteolysis"/>
    <property type="evidence" value="ECO:0007669"/>
    <property type="project" value="UniProtKB-KW"/>
</dbReference>
<dbReference type="PANTHER" id="PTHR28631:SF1">
    <property type="entry name" value="ACTIN MATURATION PROTEASE"/>
    <property type="match status" value="1"/>
</dbReference>
<dbReference type="InterPro" id="IPR040043">
    <property type="entry name" value="ACTMAP"/>
</dbReference>
<dbReference type="Proteomes" id="UP000678499">
    <property type="component" value="Unassembled WGS sequence"/>
</dbReference>